<proteinExistence type="predicted"/>
<gene>
    <name evidence="4" type="ORF">V4C55_32405</name>
</gene>
<dbReference type="EMBL" id="JAZHGC010000036">
    <property type="protein sequence ID" value="MEM5290435.1"/>
    <property type="molecule type" value="Genomic_DNA"/>
</dbReference>
<name>A0ABU9QLS0_9BURK</name>
<dbReference type="PANTHER" id="PTHR12526:SF510">
    <property type="entry name" value="D-INOSITOL 3-PHOSPHATE GLYCOSYLTRANSFERASE"/>
    <property type="match status" value="1"/>
</dbReference>
<dbReference type="PANTHER" id="PTHR12526">
    <property type="entry name" value="GLYCOSYLTRANSFERASE"/>
    <property type="match status" value="1"/>
</dbReference>
<dbReference type="Pfam" id="PF13439">
    <property type="entry name" value="Glyco_transf_4"/>
    <property type="match status" value="1"/>
</dbReference>
<dbReference type="RefSeq" id="WP_201651924.1">
    <property type="nucleotide sequence ID" value="NZ_CAJHCS010000014.1"/>
</dbReference>
<feature type="domain" description="Glycosyltransferase subfamily 4-like N-terminal" evidence="3">
    <location>
        <begin position="14"/>
        <end position="163"/>
    </location>
</feature>
<organism evidence="4 5">
    <name type="scientific">Paraburkholderia sabiae</name>
    <dbReference type="NCBI Taxonomy" id="273251"/>
    <lineage>
        <taxon>Bacteria</taxon>
        <taxon>Pseudomonadati</taxon>
        <taxon>Pseudomonadota</taxon>
        <taxon>Betaproteobacteria</taxon>
        <taxon>Burkholderiales</taxon>
        <taxon>Burkholderiaceae</taxon>
        <taxon>Paraburkholderia</taxon>
    </lineage>
</organism>
<dbReference type="Pfam" id="PF13692">
    <property type="entry name" value="Glyco_trans_1_4"/>
    <property type="match status" value="1"/>
</dbReference>
<evidence type="ECO:0000256" key="2">
    <source>
        <dbReference type="ARBA" id="ARBA00022679"/>
    </source>
</evidence>
<evidence type="ECO:0000256" key="1">
    <source>
        <dbReference type="ARBA" id="ARBA00022676"/>
    </source>
</evidence>
<keyword evidence="1 4" id="KW-0328">Glycosyltransferase</keyword>
<evidence type="ECO:0000313" key="4">
    <source>
        <dbReference type="EMBL" id="MEM5290435.1"/>
    </source>
</evidence>
<dbReference type="InterPro" id="IPR028098">
    <property type="entry name" value="Glyco_trans_4-like_N"/>
</dbReference>
<keyword evidence="5" id="KW-1185">Reference proteome</keyword>
<protein>
    <submittedName>
        <fullName evidence="4">Glycosyltransferase</fullName>
        <ecNumber evidence="4">2.4.-.-</ecNumber>
    </submittedName>
</protein>
<accession>A0ABU9QLS0</accession>
<comment type="caution">
    <text evidence="4">The sequence shown here is derived from an EMBL/GenBank/DDBJ whole genome shotgun (WGS) entry which is preliminary data.</text>
</comment>
<sequence>MKILYTNFHSGHGGGHDTYISGLAAAMSGDNEVTVASPRGSHLSQQVRRIPGVRVVEIDFKPRWQRFLANLVRLRSLITESRFDVIHVNGSADHRQVMLAIAGCASKPAIVFTKHNTRQANSVGNFFRARFATTRTIAVSDYVHDMLSERSPYRHVTVIKHGVFSPVPGRPSREEVQFRKAAYFGPASANTIVLGSVAGTAHEKGWGDLVTALGQLPAPLRRQFRVLLAGHPPTADQLQQVRQYGLASQITYTGLSDRVSDILTATDVSFVLSYGESLSYACREAMSMGRPVIVTNVGGLPENVEDGVDGWIVPPHGPDAIARVLFMLASQRELIPLMGHAALRKSRREFSFSKFLEATRSVYLESVRLRRPSAAGGALRA</sequence>
<dbReference type="GO" id="GO:0016757">
    <property type="term" value="F:glycosyltransferase activity"/>
    <property type="evidence" value="ECO:0007669"/>
    <property type="project" value="UniProtKB-KW"/>
</dbReference>
<dbReference type="EC" id="2.4.-.-" evidence="4"/>
<evidence type="ECO:0000259" key="3">
    <source>
        <dbReference type="Pfam" id="PF13439"/>
    </source>
</evidence>
<dbReference type="Proteomes" id="UP001494588">
    <property type="component" value="Unassembled WGS sequence"/>
</dbReference>
<dbReference type="Gene3D" id="3.40.50.2000">
    <property type="entry name" value="Glycogen Phosphorylase B"/>
    <property type="match status" value="2"/>
</dbReference>
<evidence type="ECO:0000313" key="5">
    <source>
        <dbReference type="Proteomes" id="UP001494588"/>
    </source>
</evidence>
<keyword evidence="2 4" id="KW-0808">Transferase</keyword>
<reference evidence="4 5" key="1">
    <citation type="submission" date="2024-01" db="EMBL/GenBank/DDBJ databases">
        <title>The diversity of rhizobia nodulating Mimosa spp. in eleven states of Brazil covering several biomes is determined by host plant, location, and edaphic factors.</title>
        <authorList>
            <person name="Rouws L."/>
            <person name="Barauna A."/>
            <person name="Beukes C."/>
            <person name="De Faria S.M."/>
            <person name="Gross E."/>
            <person name="Dos Reis Junior F.B."/>
            <person name="Simon M."/>
            <person name="Maluk M."/>
            <person name="Odee D.W."/>
            <person name="Kenicer G."/>
            <person name="Young J.P.W."/>
            <person name="Reis V.M."/>
            <person name="Zilli J."/>
            <person name="James E.K."/>
        </authorList>
    </citation>
    <scope>NUCLEOTIDE SEQUENCE [LARGE SCALE GENOMIC DNA]</scope>
    <source>
        <strain evidence="4 5">JPY77</strain>
    </source>
</reference>
<dbReference type="SUPFAM" id="SSF53756">
    <property type="entry name" value="UDP-Glycosyltransferase/glycogen phosphorylase"/>
    <property type="match status" value="1"/>
</dbReference>